<dbReference type="Proteomes" id="UP000269945">
    <property type="component" value="Unassembled WGS sequence"/>
</dbReference>
<sequence>IRLHCIYLSIYLLFARINLSMLKPSLSDLGEPPCSVQQ</sequence>
<dbReference type="AlphaFoldDB" id="A0A9X9PTI4"/>
<feature type="non-terminal residue" evidence="1">
    <location>
        <position position="1"/>
    </location>
</feature>
<organism evidence="1 2">
    <name type="scientific">Gulo gulo</name>
    <name type="common">Wolverine</name>
    <name type="synonym">Gluton</name>
    <dbReference type="NCBI Taxonomy" id="48420"/>
    <lineage>
        <taxon>Eukaryota</taxon>
        <taxon>Metazoa</taxon>
        <taxon>Chordata</taxon>
        <taxon>Craniata</taxon>
        <taxon>Vertebrata</taxon>
        <taxon>Euteleostomi</taxon>
        <taxon>Mammalia</taxon>
        <taxon>Eutheria</taxon>
        <taxon>Laurasiatheria</taxon>
        <taxon>Carnivora</taxon>
        <taxon>Caniformia</taxon>
        <taxon>Musteloidea</taxon>
        <taxon>Mustelidae</taxon>
        <taxon>Guloninae</taxon>
        <taxon>Gulo</taxon>
    </lineage>
</organism>
<protein>
    <submittedName>
        <fullName evidence="1">Uncharacterized protein</fullName>
    </submittedName>
</protein>
<evidence type="ECO:0000313" key="1">
    <source>
        <dbReference type="EMBL" id="VCW58403.1"/>
    </source>
</evidence>
<reference evidence="1 2" key="1">
    <citation type="submission" date="2018-10" db="EMBL/GenBank/DDBJ databases">
        <authorList>
            <person name="Ekblom R."/>
            <person name="Jareborg N."/>
        </authorList>
    </citation>
    <scope>NUCLEOTIDE SEQUENCE [LARGE SCALE GENOMIC DNA]</scope>
    <source>
        <tissue evidence="1">Muscle</tissue>
    </source>
</reference>
<name>A0A9X9PTI4_GULGU</name>
<gene>
    <name evidence="1" type="ORF">BN2614_LOCUS1</name>
</gene>
<comment type="caution">
    <text evidence="1">The sequence shown here is derived from an EMBL/GenBank/DDBJ whole genome shotgun (WGS) entry which is preliminary data.</text>
</comment>
<keyword evidence="2" id="KW-1185">Reference proteome</keyword>
<accession>A0A9X9PTI4</accession>
<proteinExistence type="predicted"/>
<evidence type="ECO:0000313" key="2">
    <source>
        <dbReference type="Proteomes" id="UP000269945"/>
    </source>
</evidence>
<dbReference type="EMBL" id="CYRY02001067">
    <property type="protein sequence ID" value="VCW58403.1"/>
    <property type="molecule type" value="Genomic_DNA"/>
</dbReference>